<dbReference type="InterPro" id="IPR010985">
    <property type="entry name" value="Ribbon_hlx_hlx"/>
</dbReference>
<name>A0A7X1FZR8_9SPHN</name>
<evidence type="ECO:0000313" key="5">
    <source>
        <dbReference type="EMBL" id="MBC2669352.1"/>
    </source>
</evidence>
<dbReference type="Gene3D" id="3.30.70.1150">
    <property type="entry name" value="ACT-like. Chain A, domain 2"/>
    <property type="match status" value="1"/>
</dbReference>
<dbReference type="AlphaFoldDB" id="A0A7X1FZR8"/>
<reference evidence="5 6" key="1">
    <citation type="submission" date="2020-08" db="EMBL/GenBank/DDBJ databases">
        <title>The genome sequence of type strain Novosphingobium piscinae KCTC 42194.</title>
        <authorList>
            <person name="Liu Y."/>
        </authorList>
    </citation>
    <scope>NUCLEOTIDE SEQUENCE [LARGE SCALE GENOMIC DNA]</scope>
    <source>
        <strain evidence="5 6">KCTC 42194</strain>
    </source>
</reference>
<keyword evidence="6" id="KW-1185">Reference proteome</keyword>
<feature type="domain" description="Transcription factor NikR nickel binding C-terminal" evidence="4">
    <location>
        <begin position="64"/>
        <end position="140"/>
    </location>
</feature>
<evidence type="ECO:0000259" key="4">
    <source>
        <dbReference type="Pfam" id="PF08753"/>
    </source>
</evidence>
<dbReference type="GO" id="GO:0003677">
    <property type="term" value="F:DNA binding"/>
    <property type="evidence" value="ECO:0007669"/>
    <property type="project" value="UniProtKB-KW"/>
</dbReference>
<dbReference type="RefSeq" id="WP_185679209.1">
    <property type="nucleotide sequence ID" value="NZ_JACLAX010000007.1"/>
</dbReference>
<dbReference type="SUPFAM" id="SSF47598">
    <property type="entry name" value="Ribbon-helix-helix"/>
    <property type="match status" value="1"/>
</dbReference>
<dbReference type="GO" id="GO:0006355">
    <property type="term" value="P:regulation of DNA-templated transcription"/>
    <property type="evidence" value="ECO:0007669"/>
    <property type="project" value="InterPro"/>
</dbReference>
<protein>
    <submittedName>
        <fullName evidence="5">CopG family ribbon-helix-helix protein</fullName>
    </submittedName>
</protein>
<gene>
    <name evidence="5" type="ORF">H7F53_09375</name>
</gene>
<evidence type="ECO:0000256" key="2">
    <source>
        <dbReference type="ARBA" id="ARBA00023125"/>
    </source>
</evidence>
<dbReference type="Proteomes" id="UP000551327">
    <property type="component" value="Unassembled WGS sequence"/>
</dbReference>
<proteinExistence type="predicted"/>
<keyword evidence="1" id="KW-0805">Transcription regulation</keyword>
<dbReference type="Gene3D" id="1.10.1220.10">
    <property type="entry name" value="Met repressor-like"/>
    <property type="match status" value="1"/>
</dbReference>
<dbReference type="EMBL" id="JACLAX010000007">
    <property type="protein sequence ID" value="MBC2669352.1"/>
    <property type="molecule type" value="Genomic_DNA"/>
</dbReference>
<evidence type="ECO:0000256" key="1">
    <source>
        <dbReference type="ARBA" id="ARBA00023015"/>
    </source>
</evidence>
<evidence type="ECO:0000256" key="3">
    <source>
        <dbReference type="ARBA" id="ARBA00023163"/>
    </source>
</evidence>
<dbReference type="InterPro" id="IPR050192">
    <property type="entry name" value="CopG/NikR_regulator"/>
</dbReference>
<sequence length="154" mass="16782">MASPVDSTPSLVRLSISLPAELFTRLEAMVGERAVPNRSQMIAELIRAELAEHAARERPDTTLAGTITLVHDADSGRVRQALAECQQGYLAEIIASQHLFLADDRALEVLLVQGTAQRLHGLCDALRQVRGTQECRLVTTLARRAEPGPPERPA</sequence>
<dbReference type="Pfam" id="PF08753">
    <property type="entry name" value="NikR_C"/>
    <property type="match status" value="1"/>
</dbReference>
<dbReference type="PANTHER" id="PTHR34719">
    <property type="entry name" value="NICKEL-RESPONSIVE REGULATOR"/>
    <property type="match status" value="1"/>
</dbReference>
<dbReference type="PANTHER" id="PTHR34719:SF2">
    <property type="entry name" value="NICKEL-RESPONSIVE REGULATOR"/>
    <property type="match status" value="1"/>
</dbReference>
<dbReference type="InterPro" id="IPR013321">
    <property type="entry name" value="Arc_rbn_hlx_hlx"/>
</dbReference>
<accession>A0A7X1FZR8</accession>
<organism evidence="5 6">
    <name type="scientific">Novosphingobium piscinae</name>
    <dbReference type="NCBI Taxonomy" id="1507448"/>
    <lineage>
        <taxon>Bacteria</taxon>
        <taxon>Pseudomonadati</taxon>
        <taxon>Pseudomonadota</taxon>
        <taxon>Alphaproteobacteria</taxon>
        <taxon>Sphingomonadales</taxon>
        <taxon>Sphingomonadaceae</taxon>
        <taxon>Novosphingobium</taxon>
    </lineage>
</organism>
<dbReference type="InterPro" id="IPR014864">
    <property type="entry name" value="TF_NikR_Ni-bd_C"/>
</dbReference>
<comment type="caution">
    <text evidence="5">The sequence shown here is derived from an EMBL/GenBank/DDBJ whole genome shotgun (WGS) entry which is preliminary data.</text>
</comment>
<keyword evidence="3" id="KW-0804">Transcription</keyword>
<keyword evidence="2" id="KW-0238">DNA-binding</keyword>
<dbReference type="InterPro" id="IPR045865">
    <property type="entry name" value="ACT-like_dom_sf"/>
</dbReference>
<evidence type="ECO:0000313" key="6">
    <source>
        <dbReference type="Proteomes" id="UP000551327"/>
    </source>
</evidence>
<dbReference type="InterPro" id="IPR027271">
    <property type="entry name" value="Acetolactate_synth/TF_NikR_C"/>
</dbReference>
<dbReference type="CDD" id="cd22231">
    <property type="entry name" value="RHH_NikR_HicB-like"/>
    <property type="match status" value="1"/>
</dbReference>
<dbReference type="SUPFAM" id="SSF55021">
    <property type="entry name" value="ACT-like"/>
    <property type="match status" value="1"/>
</dbReference>